<dbReference type="SUPFAM" id="SSF53335">
    <property type="entry name" value="S-adenosyl-L-methionine-dependent methyltransferases"/>
    <property type="match status" value="1"/>
</dbReference>
<dbReference type="Gene3D" id="3.40.50.150">
    <property type="entry name" value="Vaccinia Virus protein VP39"/>
    <property type="match status" value="1"/>
</dbReference>
<dbReference type="EMBL" id="FZPH01000015">
    <property type="protein sequence ID" value="SNT63623.1"/>
    <property type="molecule type" value="Genomic_DNA"/>
</dbReference>
<dbReference type="CDD" id="cd02440">
    <property type="entry name" value="AdoMet_MTases"/>
    <property type="match status" value="1"/>
</dbReference>
<dbReference type="GO" id="GO:0008757">
    <property type="term" value="F:S-adenosylmethionine-dependent methyltransferase activity"/>
    <property type="evidence" value="ECO:0007669"/>
    <property type="project" value="InterPro"/>
</dbReference>
<organism evidence="2 3">
    <name type="scientific">Asanoa hainanensis</name>
    <dbReference type="NCBI Taxonomy" id="560556"/>
    <lineage>
        <taxon>Bacteria</taxon>
        <taxon>Bacillati</taxon>
        <taxon>Actinomycetota</taxon>
        <taxon>Actinomycetes</taxon>
        <taxon>Micromonosporales</taxon>
        <taxon>Micromonosporaceae</taxon>
        <taxon>Asanoa</taxon>
    </lineage>
</organism>
<dbReference type="PANTHER" id="PTHR43591:SF24">
    <property type="entry name" value="2-METHOXY-6-POLYPRENYL-1,4-BENZOQUINOL METHYLASE, MITOCHONDRIAL"/>
    <property type="match status" value="1"/>
</dbReference>
<dbReference type="GO" id="GO:0032259">
    <property type="term" value="P:methylation"/>
    <property type="evidence" value="ECO:0007669"/>
    <property type="project" value="UniProtKB-KW"/>
</dbReference>
<gene>
    <name evidence="2" type="ORF">SAMN05421812_115166</name>
</gene>
<keyword evidence="2" id="KW-0808">Transferase</keyword>
<dbReference type="AlphaFoldDB" id="A0A239P9Q1"/>
<dbReference type="PANTHER" id="PTHR43591">
    <property type="entry name" value="METHYLTRANSFERASE"/>
    <property type="match status" value="1"/>
</dbReference>
<proteinExistence type="predicted"/>
<evidence type="ECO:0000259" key="1">
    <source>
        <dbReference type="Pfam" id="PF08241"/>
    </source>
</evidence>
<keyword evidence="2" id="KW-0489">Methyltransferase</keyword>
<dbReference type="InterPro" id="IPR013216">
    <property type="entry name" value="Methyltransf_11"/>
</dbReference>
<feature type="domain" description="Methyltransferase type 11" evidence="1">
    <location>
        <begin position="189"/>
        <end position="285"/>
    </location>
</feature>
<accession>A0A239P9Q1</accession>
<keyword evidence="3" id="KW-1185">Reference proteome</keyword>
<evidence type="ECO:0000313" key="2">
    <source>
        <dbReference type="EMBL" id="SNT63623.1"/>
    </source>
</evidence>
<dbReference type="Proteomes" id="UP000198362">
    <property type="component" value="Unassembled WGS sequence"/>
</dbReference>
<name>A0A239P9Q1_9ACTN</name>
<dbReference type="InterPro" id="IPR029063">
    <property type="entry name" value="SAM-dependent_MTases_sf"/>
</dbReference>
<dbReference type="Pfam" id="PF08241">
    <property type="entry name" value="Methyltransf_11"/>
    <property type="match status" value="1"/>
</dbReference>
<sequence>MRAWEALDGAQVQRWSEVLDAIAALLPGPHSRVVVDGPPPLAATVADRLVDTLHAVGQPCVRLTDTSPEADEDGWWVNGGARSTTVADGARWRSRPPHAPWHVVIWLRSHPVAPGEDGTDVVIDLHDPGWPVIRHVAPGLDPRQPWYVTESRAFFGIRAATWDSRFGDDTEAYGAAIAEAGLRPGHRVLDVGCGTGRALPALRAAVGAGGVVAGVDLTPQMLAVAADRARASCSALVLGDARRLPFAADSTDAIFAAGLVMHLPDLEAGLAELARVTRAGGRLIVFHPYGRAALAARHGRALTPDDPLDQRRFGPALVATGWRLDRYDDPPHRFLALATRAVGQVVAAAA</sequence>
<reference evidence="2 3" key="1">
    <citation type="submission" date="2017-06" db="EMBL/GenBank/DDBJ databases">
        <authorList>
            <person name="Kim H.J."/>
            <person name="Triplett B.A."/>
        </authorList>
    </citation>
    <scope>NUCLEOTIDE SEQUENCE [LARGE SCALE GENOMIC DNA]</scope>
    <source>
        <strain evidence="2 3">CGMCC 4.5593</strain>
    </source>
</reference>
<evidence type="ECO:0000313" key="3">
    <source>
        <dbReference type="Proteomes" id="UP000198362"/>
    </source>
</evidence>
<protein>
    <submittedName>
        <fullName evidence="2">Methyltransferase domain-containing protein</fullName>
    </submittedName>
</protein>